<dbReference type="SUPFAM" id="SSF88946">
    <property type="entry name" value="Sigma2 domain of RNA polymerase sigma factors"/>
    <property type="match status" value="1"/>
</dbReference>
<dbReference type="InterPro" id="IPR013325">
    <property type="entry name" value="RNA_pol_sigma_r2"/>
</dbReference>
<comment type="similarity">
    <text evidence="1">Belongs to the sigma-70 factor family. ECF subfamily.</text>
</comment>
<protein>
    <submittedName>
        <fullName evidence="8">RNA polymerase sigma factor</fullName>
    </submittedName>
</protein>
<keyword evidence="5" id="KW-0804">Transcription</keyword>
<evidence type="ECO:0000259" key="6">
    <source>
        <dbReference type="Pfam" id="PF04542"/>
    </source>
</evidence>
<comment type="subunit">
    <text evidence="2">Interacts transiently with the RNA polymerase catalytic core formed by RpoA, RpoB, RpoC and RpoZ (2 alpha, 1 beta, 1 beta' and 1 omega subunit) to form the RNA polymerase holoenzyme that can initiate transcription.</text>
</comment>
<dbReference type="NCBIfam" id="NF007214">
    <property type="entry name" value="PRK09636.1"/>
    <property type="match status" value="1"/>
</dbReference>
<dbReference type="GO" id="GO:0006352">
    <property type="term" value="P:DNA-templated transcription initiation"/>
    <property type="evidence" value="ECO:0007669"/>
    <property type="project" value="InterPro"/>
</dbReference>
<dbReference type="PANTHER" id="PTHR30173">
    <property type="entry name" value="SIGMA 19 FACTOR"/>
    <property type="match status" value="1"/>
</dbReference>
<evidence type="ECO:0000256" key="2">
    <source>
        <dbReference type="ARBA" id="ARBA00011344"/>
    </source>
</evidence>
<feature type="domain" description="RNA polymerase sigma factor 70 region 4 type 2" evidence="7">
    <location>
        <begin position="103"/>
        <end position="153"/>
    </location>
</feature>
<reference evidence="8" key="2">
    <citation type="submission" date="2020-09" db="EMBL/GenBank/DDBJ databases">
        <authorList>
            <person name="Sun Q."/>
            <person name="Zhou Y."/>
        </authorList>
    </citation>
    <scope>NUCLEOTIDE SEQUENCE</scope>
    <source>
        <strain evidence="8">CGMCC 4.7368</strain>
    </source>
</reference>
<dbReference type="InterPro" id="IPR052704">
    <property type="entry name" value="ECF_Sigma-70_Domain"/>
</dbReference>
<evidence type="ECO:0000256" key="5">
    <source>
        <dbReference type="ARBA" id="ARBA00023163"/>
    </source>
</evidence>
<dbReference type="Proteomes" id="UP000646523">
    <property type="component" value="Unassembled WGS sequence"/>
</dbReference>
<dbReference type="EMBL" id="BMNH01000005">
    <property type="protein sequence ID" value="GGO67216.1"/>
    <property type="molecule type" value="Genomic_DNA"/>
</dbReference>
<reference evidence="8" key="1">
    <citation type="journal article" date="2014" name="Int. J. Syst. Evol. Microbiol.">
        <title>Complete genome sequence of Corynebacterium casei LMG S-19264T (=DSM 44701T), isolated from a smear-ripened cheese.</title>
        <authorList>
            <consortium name="US DOE Joint Genome Institute (JGI-PGF)"/>
            <person name="Walter F."/>
            <person name="Albersmeier A."/>
            <person name="Kalinowski J."/>
            <person name="Ruckert C."/>
        </authorList>
    </citation>
    <scope>NUCLEOTIDE SEQUENCE</scope>
    <source>
        <strain evidence="8">CGMCC 4.7368</strain>
    </source>
</reference>
<dbReference type="Pfam" id="PF08281">
    <property type="entry name" value="Sigma70_r4_2"/>
    <property type="match status" value="1"/>
</dbReference>
<evidence type="ECO:0000313" key="8">
    <source>
        <dbReference type="EMBL" id="GGO67216.1"/>
    </source>
</evidence>
<keyword evidence="9" id="KW-1185">Reference proteome</keyword>
<sequence>MDDWGQHHRYLFAVAYRLLGSSADAEDAVQEAFIRLRTSAPADLEHPRAWLTTVTSRICLDMLGSARARHETYVGTWLPEPLLAYDDSDLGEVSAMRESVRTAVLLVLESLTPAERVAFVLHDVFGMDFDRLATVVDRTPQACRQLASRARRRVRAAAPPRVPVSAEEHRRITATFLKAASDGDLAELVNLLDPQVVLRSDGGGAVHAARVPVHGRKQVMTLLAGLARRYAGVAVRPVRLAGGDGVVLSLEAKVIGVVGLEISGGRITELNLVVNPAKLPRSGETSEPDAGRLT</sequence>
<dbReference type="PANTHER" id="PTHR30173:SF43">
    <property type="entry name" value="ECF RNA POLYMERASE SIGMA FACTOR SIGI-RELATED"/>
    <property type="match status" value="1"/>
</dbReference>
<dbReference type="AlphaFoldDB" id="A0A917YUQ5"/>
<dbReference type="InterPro" id="IPR036388">
    <property type="entry name" value="WH-like_DNA-bd_sf"/>
</dbReference>
<dbReference type="InterPro" id="IPR013249">
    <property type="entry name" value="RNA_pol_sigma70_r4_t2"/>
</dbReference>
<evidence type="ECO:0000256" key="4">
    <source>
        <dbReference type="ARBA" id="ARBA00023082"/>
    </source>
</evidence>
<comment type="caution">
    <text evidence="8">The sequence shown here is derived from an EMBL/GenBank/DDBJ whole genome shotgun (WGS) entry which is preliminary data.</text>
</comment>
<keyword evidence="3" id="KW-0805">Transcription regulation</keyword>
<evidence type="ECO:0000313" key="9">
    <source>
        <dbReference type="Proteomes" id="UP000646523"/>
    </source>
</evidence>
<organism evidence="8 9">
    <name type="scientific">Nonomuraea cavernae</name>
    <dbReference type="NCBI Taxonomy" id="2045107"/>
    <lineage>
        <taxon>Bacteria</taxon>
        <taxon>Bacillati</taxon>
        <taxon>Actinomycetota</taxon>
        <taxon>Actinomycetes</taxon>
        <taxon>Streptosporangiales</taxon>
        <taxon>Streptosporangiaceae</taxon>
        <taxon>Nonomuraea</taxon>
    </lineage>
</organism>
<dbReference type="InterPro" id="IPR032710">
    <property type="entry name" value="NTF2-like_dom_sf"/>
</dbReference>
<gene>
    <name evidence="8" type="ORF">GCM10012289_23110</name>
</gene>
<keyword evidence="4" id="KW-0731">Sigma factor</keyword>
<dbReference type="Gene3D" id="1.10.1740.10">
    <property type="match status" value="1"/>
</dbReference>
<evidence type="ECO:0000256" key="1">
    <source>
        <dbReference type="ARBA" id="ARBA00010641"/>
    </source>
</evidence>
<dbReference type="Gene3D" id="3.10.450.50">
    <property type="match status" value="1"/>
</dbReference>
<evidence type="ECO:0000256" key="3">
    <source>
        <dbReference type="ARBA" id="ARBA00023015"/>
    </source>
</evidence>
<feature type="domain" description="RNA polymerase sigma-70 region 2" evidence="6">
    <location>
        <begin position="6"/>
        <end position="67"/>
    </location>
</feature>
<dbReference type="RefSeq" id="WP_189124040.1">
    <property type="nucleotide sequence ID" value="NZ_BMNH01000005.1"/>
</dbReference>
<proteinExistence type="inferred from homology"/>
<evidence type="ECO:0000259" key="7">
    <source>
        <dbReference type="Pfam" id="PF08281"/>
    </source>
</evidence>
<dbReference type="Pfam" id="PF04542">
    <property type="entry name" value="Sigma70_r2"/>
    <property type="match status" value="1"/>
</dbReference>
<dbReference type="GO" id="GO:0016987">
    <property type="term" value="F:sigma factor activity"/>
    <property type="evidence" value="ECO:0007669"/>
    <property type="project" value="UniProtKB-KW"/>
</dbReference>
<name>A0A917YUQ5_9ACTN</name>
<dbReference type="InterPro" id="IPR007627">
    <property type="entry name" value="RNA_pol_sigma70_r2"/>
</dbReference>
<dbReference type="SUPFAM" id="SSF88659">
    <property type="entry name" value="Sigma3 and sigma4 domains of RNA polymerase sigma factors"/>
    <property type="match status" value="1"/>
</dbReference>
<dbReference type="NCBIfam" id="TIGR02937">
    <property type="entry name" value="sigma70-ECF"/>
    <property type="match status" value="1"/>
</dbReference>
<dbReference type="InterPro" id="IPR013324">
    <property type="entry name" value="RNA_pol_sigma_r3/r4-like"/>
</dbReference>
<dbReference type="Gene3D" id="1.10.10.10">
    <property type="entry name" value="Winged helix-like DNA-binding domain superfamily/Winged helix DNA-binding domain"/>
    <property type="match status" value="1"/>
</dbReference>
<dbReference type="InterPro" id="IPR014284">
    <property type="entry name" value="RNA_pol_sigma-70_dom"/>
</dbReference>
<dbReference type="GO" id="GO:0003677">
    <property type="term" value="F:DNA binding"/>
    <property type="evidence" value="ECO:0007669"/>
    <property type="project" value="InterPro"/>
</dbReference>
<accession>A0A917YUQ5</accession>
<dbReference type="SUPFAM" id="SSF54427">
    <property type="entry name" value="NTF2-like"/>
    <property type="match status" value="1"/>
</dbReference>